<gene>
    <name evidence="1" type="ORF">EDF87_105240</name>
</gene>
<evidence type="ECO:0008006" key="3">
    <source>
        <dbReference type="Google" id="ProtNLM"/>
    </source>
</evidence>
<comment type="caution">
    <text evidence="1">The sequence shown here is derived from an EMBL/GenBank/DDBJ whole genome shotgun (WGS) entry which is preliminary data.</text>
</comment>
<protein>
    <recommendedName>
        <fullName evidence="3">Short-chain dehydrogenase</fullName>
    </recommendedName>
</protein>
<organism evidence="1 2">
    <name type="scientific">Pseudomonas helmanticensis</name>
    <dbReference type="NCBI Taxonomy" id="1471381"/>
    <lineage>
        <taxon>Bacteria</taxon>
        <taxon>Pseudomonadati</taxon>
        <taxon>Pseudomonadota</taxon>
        <taxon>Gammaproteobacteria</taxon>
        <taxon>Pseudomonadales</taxon>
        <taxon>Pseudomonadaceae</taxon>
        <taxon>Pseudomonas</taxon>
    </lineage>
</organism>
<dbReference type="AlphaFoldDB" id="A0A4R7VHG2"/>
<proteinExistence type="predicted"/>
<reference evidence="1 2" key="1">
    <citation type="submission" date="2019-03" db="EMBL/GenBank/DDBJ databases">
        <title>Genomic analyses of the natural microbiome of Caenorhabditis elegans.</title>
        <authorList>
            <person name="Samuel B."/>
        </authorList>
    </citation>
    <scope>NUCLEOTIDE SEQUENCE [LARGE SCALE GENOMIC DNA]</scope>
    <source>
        <strain evidence="1 2">BIGb0525</strain>
    </source>
</reference>
<evidence type="ECO:0000313" key="1">
    <source>
        <dbReference type="EMBL" id="TDV48585.1"/>
    </source>
</evidence>
<dbReference type="EMBL" id="SOCQ01000005">
    <property type="protein sequence ID" value="TDV48585.1"/>
    <property type="molecule type" value="Genomic_DNA"/>
</dbReference>
<dbReference type="Proteomes" id="UP000295804">
    <property type="component" value="Unassembled WGS sequence"/>
</dbReference>
<dbReference type="RefSeq" id="WP_134175889.1">
    <property type="nucleotide sequence ID" value="NZ_SOCQ01000005.1"/>
</dbReference>
<sequence>MTTLEPAPPYEKIIPHPDNRFMALTGNCSDMPTLFIDTHVPLDILMDAANHRLRAVIQVLENMCMRGSVECDSVILSDFALLCVIPLRDGCDVLDVIGRRLRSMPA</sequence>
<name>A0A4R7VHG2_9PSED</name>
<evidence type="ECO:0000313" key="2">
    <source>
        <dbReference type="Proteomes" id="UP000295804"/>
    </source>
</evidence>
<accession>A0A4R7VHG2</accession>